<evidence type="ECO:0000256" key="2">
    <source>
        <dbReference type="ARBA" id="ARBA00022797"/>
    </source>
</evidence>
<dbReference type="PROSITE" id="PS00688">
    <property type="entry name" value="SIGMA54_INTERACT_3"/>
    <property type="match status" value="1"/>
</dbReference>
<dbReference type="GO" id="GO:0005524">
    <property type="term" value="F:ATP binding"/>
    <property type="evidence" value="ECO:0007669"/>
    <property type="project" value="UniProtKB-KW"/>
</dbReference>
<keyword evidence="6" id="KW-0804">Transcription</keyword>
<keyword evidence="3" id="KW-0067">ATP-binding</keyword>
<evidence type="ECO:0000313" key="10">
    <source>
        <dbReference type="EMBL" id="KYO65279.1"/>
    </source>
</evidence>
<keyword evidence="11" id="KW-1185">Reference proteome</keyword>
<dbReference type="Proteomes" id="UP000075737">
    <property type="component" value="Unassembled WGS sequence"/>
</dbReference>
<dbReference type="SUPFAM" id="SSF52540">
    <property type="entry name" value="P-loop containing nucleoside triphosphate hydrolases"/>
    <property type="match status" value="1"/>
</dbReference>
<dbReference type="PANTHER" id="PTHR32071:SF57">
    <property type="entry name" value="C4-DICARBOXYLATE TRANSPORT TRANSCRIPTIONAL REGULATORY PROTEIN DCTD"/>
    <property type="match status" value="1"/>
</dbReference>
<dbReference type="SUPFAM" id="SSF55021">
    <property type="entry name" value="ACT-like"/>
    <property type="match status" value="1"/>
</dbReference>
<dbReference type="RefSeq" id="WP_068748841.1">
    <property type="nucleotide sequence ID" value="NZ_LOHZ01000036.1"/>
</dbReference>
<dbReference type="Gene3D" id="3.30.450.20">
    <property type="entry name" value="PAS domain"/>
    <property type="match status" value="1"/>
</dbReference>
<dbReference type="InterPro" id="IPR000014">
    <property type="entry name" value="PAS"/>
</dbReference>
<keyword evidence="1" id="KW-0547">Nucleotide-binding</keyword>
<dbReference type="Pfam" id="PF00158">
    <property type="entry name" value="Sigma54_activat"/>
    <property type="match status" value="1"/>
</dbReference>
<dbReference type="STRING" id="520767.ATZ99_17280"/>
<feature type="domain" description="ACT" evidence="9">
    <location>
        <begin position="5"/>
        <end position="74"/>
    </location>
</feature>
<dbReference type="SUPFAM" id="SSF55785">
    <property type="entry name" value="PYP-like sensor domain (PAS domain)"/>
    <property type="match status" value="1"/>
</dbReference>
<evidence type="ECO:0000256" key="5">
    <source>
        <dbReference type="ARBA" id="ARBA00023159"/>
    </source>
</evidence>
<dbReference type="Pfam" id="PF00989">
    <property type="entry name" value="PAS"/>
    <property type="match status" value="1"/>
</dbReference>
<organism evidence="10 11">
    <name type="scientific">Thermovenabulum gondwanense</name>
    <dbReference type="NCBI Taxonomy" id="520767"/>
    <lineage>
        <taxon>Bacteria</taxon>
        <taxon>Bacillati</taxon>
        <taxon>Bacillota</taxon>
        <taxon>Clostridia</taxon>
        <taxon>Thermosediminibacterales</taxon>
        <taxon>Thermosediminibacteraceae</taxon>
        <taxon>Thermovenabulum</taxon>
    </lineage>
</organism>
<dbReference type="InterPro" id="IPR013767">
    <property type="entry name" value="PAS_fold"/>
</dbReference>
<sequence length="518" mass="59094">MKRFRYRIRFKDRVGMVRDVSETIASCGANIIALSVKQGEIYFNIEPIPEIKLKDILDKIRNIKDVYEVTPVEWLPHELAHQHLITVINSVEEGIISVNKNLIITTCNNKASIFLGYDFTPINQSLKTLTDLPDEIIKNIEKGKSIEQKEIVLNTPKGPLRVLINVKPFFDDKGFVDGAVITLRKMSEVRRLAHSLTRPVMITFEDIIYKSKKMKEIVELAKTVSKGDSTILLRGESGTGKELFARAIHMESERRDYPFVAVNCAAIPDTLLESELFGYADGTFTGARKGGRPGLFEFAHHGTIFLDEIAEIPPHIQVKLLRVLQESSVRRLGEMEEIRIDVRVIAATNRPLEEMVVRGDFRQDLFYRLNVIPIFIPPLREHKEDIPVLVDYFIKKFNNKFNKSVQGIAPAALEYLLSYDWPGNIRELENVMERAMNLCKKNIISEKEIIINSPTIFNSSSKRYFQLKDIVNETEKEALIRALSQGKSARKAAKILGVSHTTVIKKMKKYGINLNEQN</sequence>
<dbReference type="InterPro" id="IPR035965">
    <property type="entry name" value="PAS-like_dom_sf"/>
</dbReference>
<dbReference type="Pfam" id="PF18024">
    <property type="entry name" value="HTH_50"/>
    <property type="match status" value="1"/>
</dbReference>
<dbReference type="CDD" id="cd00130">
    <property type="entry name" value="PAS"/>
    <property type="match status" value="1"/>
</dbReference>
<accession>A0A162MCW4</accession>
<keyword evidence="4" id="KW-0805">Transcription regulation</keyword>
<dbReference type="InterPro" id="IPR045865">
    <property type="entry name" value="ACT-like_dom_sf"/>
</dbReference>
<dbReference type="PANTHER" id="PTHR32071">
    <property type="entry name" value="TRANSCRIPTIONAL REGULATORY PROTEIN"/>
    <property type="match status" value="1"/>
</dbReference>
<dbReference type="NCBIfam" id="TIGR04381">
    <property type="entry name" value="HTH_TypR"/>
    <property type="match status" value="1"/>
</dbReference>
<dbReference type="GO" id="GO:0006355">
    <property type="term" value="P:regulation of DNA-templated transcription"/>
    <property type="evidence" value="ECO:0007669"/>
    <property type="project" value="InterPro"/>
</dbReference>
<dbReference type="AlphaFoldDB" id="A0A162MCW4"/>
<dbReference type="InterPro" id="IPR002912">
    <property type="entry name" value="ACT_dom"/>
</dbReference>
<dbReference type="InterPro" id="IPR025944">
    <property type="entry name" value="Sigma_54_int_dom_CS"/>
</dbReference>
<dbReference type="PROSITE" id="PS51671">
    <property type="entry name" value="ACT"/>
    <property type="match status" value="1"/>
</dbReference>
<dbReference type="Gene3D" id="1.10.10.60">
    <property type="entry name" value="Homeodomain-like"/>
    <property type="match status" value="1"/>
</dbReference>
<dbReference type="SMART" id="SM00382">
    <property type="entry name" value="AAA"/>
    <property type="match status" value="1"/>
</dbReference>
<reference evidence="10 11" key="1">
    <citation type="submission" date="2015-12" db="EMBL/GenBank/DDBJ databases">
        <title>Draft genome of Thermovenabulum gondwanense isolated from a red thermophilic microbial mat colonisisng an outflow channel of a bore well.</title>
        <authorList>
            <person name="Patel B.K."/>
        </authorList>
    </citation>
    <scope>NUCLEOTIDE SEQUENCE [LARGE SCALE GENOMIC DNA]</scope>
    <source>
        <strain evidence="10 11">R270</strain>
    </source>
</reference>
<name>A0A162MCW4_9FIRM</name>
<evidence type="ECO:0000256" key="4">
    <source>
        <dbReference type="ARBA" id="ARBA00023015"/>
    </source>
</evidence>
<dbReference type="InterPro" id="IPR027417">
    <property type="entry name" value="P-loop_NTPase"/>
</dbReference>
<evidence type="ECO:0000259" key="9">
    <source>
        <dbReference type="PROSITE" id="PS51671"/>
    </source>
</evidence>
<evidence type="ECO:0000256" key="1">
    <source>
        <dbReference type="ARBA" id="ARBA00022741"/>
    </source>
</evidence>
<dbReference type="InterPro" id="IPR009057">
    <property type="entry name" value="Homeodomain-like_sf"/>
</dbReference>
<dbReference type="InterPro" id="IPR003593">
    <property type="entry name" value="AAA+_ATPase"/>
</dbReference>
<dbReference type="CDD" id="cd00009">
    <property type="entry name" value="AAA"/>
    <property type="match status" value="1"/>
</dbReference>
<dbReference type="EMBL" id="LOHZ01000036">
    <property type="protein sequence ID" value="KYO65279.1"/>
    <property type="molecule type" value="Genomic_DNA"/>
</dbReference>
<gene>
    <name evidence="10" type="primary">tyrR_2</name>
    <name evidence="10" type="ORF">ATZ99_17280</name>
</gene>
<dbReference type="GO" id="GO:0003677">
    <property type="term" value="F:DNA binding"/>
    <property type="evidence" value="ECO:0007669"/>
    <property type="project" value="UniProtKB-KW"/>
</dbReference>
<dbReference type="InterPro" id="IPR025662">
    <property type="entry name" value="Sigma_54_int_dom_ATP-bd_1"/>
</dbReference>
<dbReference type="FunFam" id="3.40.50.300:FF:000006">
    <property type="entry name" value="DNA-binding transcriptional regulator NtrC"/>
    <property type="match status" value="1"/>
</dbReference>
<dbReference type="InterPro" id="IPR058031">
    <property type="entry name" value="AAA_lid_NorR"/>
</dbReference>
<keyword evidence="2" id="KW-0058">Aromatic hydrocarbons catabolism</keyword>
<dbReference type="PROSITE" id="PS00675">
    <property type="entry name" value="SIGMA54_INTERACT_1"/>
    <property type="match status" value="1"/>
</dbReference>
<evidence type="ECO:0000256" key="3">
    <source>
        <dbReference type="ARBA" id="ARBA00022840"/>
    </source>
</evidence>
<evidence type="ECO:0000259" key="8">
    <source>
        <dbReference type="PROSITE" id="PS50045"/>
    </source>
</evidence>
<dbReference type="Gene3D" id="1.10.8.60">
    <property type="match status" value="1"/>
</dbReference>
<dbReference type="InterPro" id="IPR002078">
    <property type="entry name" value="Sigma_54_int"/>
</dbReference>
<protein>
    <recommendedName>
        <fullName evidence="7">HTH-type transcriptional regulatory protein TyrR</fullName>
    </recommendedName>
</protein>
<evidence type="ECO:0000313" key="11">
    <source>
        <dbReference type="Proteomes" id="UP000075737"/>
    </source>
</evidence>
<dbReference type="OrthoDB" id="9803970at2"/>
<keyword evidence="5" id="KW-0010">Activator</keyword>
<evidence type="ECO:0000256" key="7">
    <source>
        <dbReference type="ARBA" id="ARBA00029500"/>
    </source>
</evidence>
<proteinExistence type="predicted"/>
<dbReference type="PROSITE" id="PS50045">
    <property type="entry name" value="SIGMA54_INTERACT_4"/>
    <property type="match status" value="1"/>
</dbReference>
<dbReference type="InterPro" id="IPR030828">
    <property type="entry name" value="HTH_TyrR"/>
</dbReference>
<dbReference type="PATRIC" id="fig|520767.4.peg.1841"/>
<comment type="caution">
    <text evidence="10">The sequence shown here is derived from an EMBL/GenBank/DDBJ whole genome shotgun (WGS) entry which is preliminary data.</text>
</comment>
<dbReference type="Gene3D" id="3.40.50.300">
    <property type="entry name" value="P-loop containing nucleotide triphosphate hydrolases"/>
    <property type="match status" value="1"/>
</dbReference>
<feature type="domain" description="Sigma-54 factor interaction" evidence="8">
    <location>
        <begin position="207"/>
        <end position="437"/>
    </location>
</feature>
<dbReference type="SUPFAM" id="SSF46689">
    <property type="entry name" value="Homeodomain-like"/>
    <property type="match status" value="1"/>
</dbReference>
<evidence type="ECO:0000256" key="6">
    <source>
        <dbReference type="ARBA" id="ARBA00023163"/>
    </source>
</evidence>
<dbReference type="Gene3D" id="3.30.70.260">
    <property type="match status" value="1"/>
</dbReference>
<dbReference type="Pfam" id="PF25601">
    <property type="entry name" value="AAA_lid_14"/>
    <property type="match status" value="1"/>
</dbReference>
<dbReference type="Pfam" id="PF13291">
    <property type="entry name" value="ACT_4"/>
    <property type="match status" value="1"/>
</dbReference>